<dbReference type="SUPFAM" id="SSF90123">
    <property type="entry name" value="ABC transporter transmembrane region"/>
    <property type="match status" value="1"/>
</dbReference>
<dbReference type="NCBIfam" id="TIGR03797">
    <property type="entry name" value="NHLM_micro_ABC2"/>
    <property type="match status" value="1"/>
</dbReference>
<keyword evidence="9 11" id="KW-0472">Membrane</keyword>
<accession>A0A1M7ZER7</accession>
<dbReference type="GO" id="GO:0016887">
    <property type="term" value="F:ATP hydrolysis activity"/>
    <property type="evidence" value="ECO:0007669"/>
    <property type="project" value="InterPro"/>
</dbReference>
<feature type="transmembrane region" description="Helical" evidence="11">
    <location>
        <begin position="571"/>
        <end position="590"/>
    </location>
</feature>
<evidence type="ECO:0000256" key="9">
    <source>
        <dbReference type="ARBA" id="ARBA00023136"/>
    </source>
</evidence>
<dbReference type="InterPro" id="IPR022515">
    <property type="entry name" value="NHPM_micro_ABC2"/>
</dbReference>
<dbReference type="Pfam" id="PF00664">
    <property type="entry name" value="ABC_membrane"/>
    <property type="match status" value="1"/>
</dbReference>
<keyword evidence="5 11" id="KW-0812">Transmembrane</keyword>
<feature type="transmembrane region" description="Helical" evidence="11">
    <location>
        <begin position="430"/>
        <end position="455"/>
    </location>
</feature>
<feature type="transmembrane region" description="Helical" evidence="11">
    <location>
        <begin position="541"/>
        <end position="565"/>
    </location>
</feature>
<evidence type="ECO:0000259" key="12">
    <source>
        <dbReference type="PROSITE" id="PS50893"/>
    </source>
</evidence>
<dbReference type="OrthoDB" id="9787557at2"/>
<dbReference type="PROSITE" id="PS50929">
    <property type="entry name" value="ABC_TM1F"/>
    <property type="match status" value="1"/>
</dbReference>
<dbReference type="InterPro" id="IPR036640">
    <property type="entry name" value="ABC1_TM_sf"/>
</dbReference>
<dbReference type="Proteomes" id="UP000186406">
    <property type="component" value="Unassembled WGS sequence"/>
</dbReference>
<reference evidence="14 15" key="1">
    <citation type="submission" date="2016-12" db="EMBL/GenBank/DDBJ databases">
        <authorList>
            <person name="Song W.-J."/>
            <person name="Kurnit D.M."/>
        </authorList>
    </citation>
    <scope>NUCLEOTIDE SEQUENCE [LARGE SCALE GENOMIC DNA]</scope>
    <source>
        <strain evidence="14 15">DSM 19599</strain>
    </source>
</reference>
<comment type="similarity">
    <text evidence="2">Belongs to the ABC transporter superfamily.</text>
</comment>
<feature type="transmembrane region" description="Helical" evidence="11">
    <location>
        <begin position="654"/>
        <end position="674"/>
    </location>
</feature>
<evidence type="ECO:0000256" key="1">
    <source>
        <dbReference type="ARBA" id="ARBA00004651"/>
    </source>
</evidence>
<keyword evidence="3" id="KW-0813">Transport</keyword>
<dbReference type="InterPro" id="IPR003439">
    <property type="entry name" value="ABC_transporter-like_ATP-bd"/>
</dbReference>
<evidence type="ECO:0000259" key="13">
    <source>
        <dbReference type="PROSITE" id="PS50929"/>
    </source>
</evidence>
<dbReference type="FunFam" id="3.40.50.300:FF:000299">
    <property type="entry name" value="ABC transporter ATP-binding protein/permease"/>
    <property type="match status" value="1"/>
</dbReference>
<dbReference type="InterPro" id="IPR011527">
    <property type="entry name" value="ABC1_TM_dom"/>
</dbReference>
<dbReference type="PROSITE" id="PS00211">
    <property type="entry name" value="ABC_TRANSPORTER_1"/>
    <property type="match status" value="1"/>
</dbReference>
<feature type="domain" description="ABC transporter" evidence="12">
    <location>
        <begin position="742"/>
        <end position="979"/>
    </location>
</feature>
<keyword evidence="8 11" id="KW-1133">Transmembrane helix</keyword>
<dbReference type="InterPro" id="IPR039421">
    <property type="entry name" value="Type_1_exporter"/>
</dbReference>
<comment type="subcellular location">
    <subcellularLocation>
        <location evidence="1">Cell membrane</location>
        <topology evidence="1">Multi-pass membrane protein</topology>
    </subcellularLocation>
</comment>
<dbReference type="Gene3D" id="3.40.50.300">
    <property type="entry name" value="P-loop containing nucleotide triphosphate hydrolases"/>
    <property type="match status" value="1"/>
</dbReference>
<dbReference type="PANTHER" id="PTHR24221:SF654">
    <property type="entry name" value="ATP-BINDING CASSETTE SUB-FAMILY B MEMBER 6"/>
    <property type="match status" value="1"/>
</dbReference>
<dbReference type="STRING" id="1123029.SAMN02745172_01363"/>
<evidence type="ECO:0000256" key="7">
    <source>
        <dbReference type="ARBA" id="ARBA00022840"/>
    </source>
</evidence>
<dbReference type="SMART" id="SM00382">
    <property type="entry name" value="AAA"/>
    <property type="match status" value="1"/>
</dbReference>
<feature type="region of interest" description="Disordered" evidence="10">
    <location>
        <begin position="1"/>
        <end position="34"/>
    </location>
</feature>
<dbReference type="PROSITE" id="PS50893">
    <property type="entry name" value="ABC_TRANSPORTER_2"/>
    <property type="match status" value="1"/>
</dbReference>
<keyword evidence="15" id="KW-1185">Reference proteome</keyword>
<dbReference type="GO" id="GO:0005524">
    <property type="term" value="F:ATP binding"/>
    <property type="evidence" value="ECO:0007669"/>
    <property type="project" value="UniProtKB-KW"/>
</dbReference>
<dbReference type="PANTHER" id="PTHR24221">
    <property type="entry name" value="ATP-BINDING CASSETTE SUB-FAMILY B"/>
    <property type="match status" value="1"/>
</dbReference>
<proteinExistence type="inferred from homology"/>
<protein>
    <submittedName>
        <fullName evidence="14">ATP-binding cassette, subfamily C</fullName>
    </submittedName>
</protein>
<evidence type="ECO:0000256" key="10">
    <source>
        <dbReference type="SAM" id="MobiDB-lite"/>
    </source>
</evidence>
<dbReference type="SUPFAM" id="SSF52540">
    <property type="entry name" value="P-loop containing nucleoside triphosphate hydrolases"/>
    <property type="match status" value="1"/>
</dbReference>
<evidence type="ECO:0000256" key="8">
    <source>
        <dbReference type="ARBA" id="ARBA00022989"/>
    </source>
</evidence>
<name>A0A1M7ZER7_9HYPH</name>
<dbReference type="Gene3D" id="1.20.1560.10">
    <property type="entry name" value="ABC transporter type 1, transmembrane domain"/>
    <property type="match status" value="1"/>
</dbReference>
<evidence type="ECO:0000256" key="3">
    <source>
        <dbReference type="ARBA" id="ARBA00022448"/>
    </source>
</evidence>
<feature type="transmembrane region" description="Helical" evidence="11">
    <location>
        <begin position="467"/>
        <end position="490"/>
    </location>
</feature>
<dbReference type="GO" id="GO:0034040">
    <property type="term" value="F:ATPase-coupled lipid transmembrane transporter activity"/>
    <property type="evidence" value="ECO:0007669"/>
    <property type="project" value="TreeGrafter"/>
</dbReference>
<evidence type="ECO:0000256" key="4">
    <source>
        <dbReference type="ARBA" id="ARBA00022475"/>
    </source>
</evidence>
<dbReference type="InterPro" id="IPR017871">
    <property type="entry name" value="ABC_transporter-like_CS"/>
</dbReference>
<evidence type="ECO:0000256" key="6">
    <source>
        <dbReference type="ARBA" id="ARBA00022741"/>
    </source>
</evidence>
<dbReference type="InterPro" id="IPR027417">
    <property type="entry name" value="P-loop_NTPase"/>
</dbReference>
<dbReference type="AlphaFoldDB" id="A0A1M7ZER7"/>
<evidence type="ECO:0000256" key="5">
    <source>
        <dbReference type="ARBA" id="ARBA00022692"/>
    </source>
</evidence>
<dbReference type="Pfam" id="PF00005">
    <property type="entry name" value="ABC_tran"/>
    <property type="match status" value="1"/>
</dbReference>
<dbReference type="InterPro" id="IPR003593">
    <property type="entry name" value="AAA+_ATPase"/>
</dbReference>
<evidence type="ECO:0000256" key="11">
    <source>
        <dbReference type="SAM" id="Phobius"/>
    </source>
</evidence>
<feature type="transmembrane region" description="Helical" evidence="11">
    <location>
        <begin position="694"/>
        <end position="712"/>
    </location>
</feature>
<dbReference type="CDD" id="cd07346">
    <property type="entry name" value="ABC_6TM_exporters"/>
    <property type="match status" value="1"/>
</dbReference>
<feature type="domain" description="ABC transmembrane type-1" evidence="13">
    <location>
        <begin position="431"/>
        <end position="710"/>
    </location>
</feature>
<evidence type="ECO:0000256" key="2">
    <source>
        <dbReference type="ARBA" id="ARBA00005417"/>
    </source>
</evidence>
<organism evidence="14 15">
    <name type="scientific">Pseudoxanthobacter soli DSM 19599</name>
    <dbReference type="NCBI Taxonomy" id="1123029"/>
    <lineage>
        <taxon>Bacteria</taxon>
        <taxon>Pseudomonadati</taxon>
        <taxon>Pseudomonadota</taxon>
        <taxon>Alphaproteobacteria</taxon>
        <taxon>Hyphomicrobiales</taxon>
        <taxon>Segnochrobactraceae</taxon>
        <taxon>Pseudoxanthobacter</taxon>
    </lineage>
</organism>
<dbReference type="GO" id="GO:0140359">
    <property type="term" value="F:ABC-type transporter activity"/>
    <property type="evidence" value="ECO:0007669"/>
    <property type="project" value="InterPro"/>
</dbReference>
<keyword evidence="7 14" id="KW-0067">ATP-binding</keyword>
<dbReference type="EMBL" id="FRXO01000002">
    <property type="protein sequence ID" value="SHO63377.1"/>
    <property type="molecule type" value="Genomic_DNA"/>
</dbReference>
<keyword evidence="4" id="KW-1003">Cell membrane</keyword>
<dbReference type="GO" id="GO:0005886">
    <property type="term" value="C:plasma membrane"/>
    <property type="evidence" value="ECO:0007669"/>
    <property type="project" value="UniProtKB-SubCell"/>
</dbReference>
<sequence length="982" mass="103757">MPDSSPPSNELPPAGRLPADRTAEDGFPESFAAAPRSPTVSRAVCISRADGFWRVDAGGVDLFAVRPGASAAYGPWHPLGRVEPGEAFGGLAPLPATLDHLDILAVPLPGTRLADMARDCGDGSFAAFDDWIVRLSELARLPLRPRDVAGLGAFAGSAPAPAGTTLCAARGLVWLAASGPVSAFGQQPVDAAVPLALTGRVWARIAADCTVRAWTSAGLAVEGLLEAAAGRAVVDALTRLDAELDRAVEGSAAAFRGRDAAAKQRLKAASSHLASTLHPGSAGSGDEGTGDALLRCCIRVAARDGIVLDARGSASPRDADLDAARTIEARVERIAQAARVRMRRGTLSESWWKGDHGSFVAVRGDRPVAVLRVGRGYRLVEADGRSERVDAAVAADLSPSVYLFYRPLPPTAINGWGLLRFALKGSVRELAVILAAASAAALLALITPVVSGAIFDTIVPRGQYAQLGQVTVVLAGAAIATLGFGIAQALSQLRVQGRLDAVVQSAVWDRLLNLPVSFFRDYEVGDLTSRAMGINSLSSQLTGATMSSLFGGVFSVVSFGMMLYYQWKLALIGFLFAAVTVGGSAVFALVQRSQQREQLALRGQMSARVFQYISGIAKIRSAGAESFAFWDWAGRFARDIGFQRRSGTIVYSQALFGTFMLLAFQVLSLMMFAFFLDKISMGSFVAFNSAFGQFFSGMSSLAGAAVTVYGLAPLYERTRPILQAVPEIDGAKLDPGELSGRIALDHVSFAYPATERGGAGRPILDDVNLRIEPGEFVAVVGASGAGKSTLLRLLLGFERPVQGSVSFDGRDLATLDPGAVRRQLGVVLQNGQILPGSIFDNIVANGPFDLDDAWRAARVAGLEDDIRAMPMGMQTMISEGAATFSGGQKQRLMIARAVIRRPRILFLDEATSALDNATQAQVSAALEQMRTTRIVIAHRLSTIVHADRIVVLDGGRIVQEGRYEDLAAAPGLFAALARRQTA</sequence>
<evidence type="ECO:0000313" key="15">
    <source>
        <dbReference type="Proteomes" id="UP000186406"/>
    </source>
</evidence>
<keyword evidence="6" id="KW-0547">Nucleotide-binding</keyword>
<gene>
    <name evidence="14" type="ORF">SAMN02745172_01363</name>
</gene>
<evidence type="ECO:0000313" key="14">
    <source>
        <dbReference type="EMBL" id="SHO63377.1"/>
    </source>
</evidence>